<evidence type="ECO:0000313" key="2">
    <source>
        <dbReference type="EMBL" id="EDS28532.1"/>
    </source>
</evidence>
<reference evidence="2" key="1">
    <citation type="submission" date="2007-03" db="EMBL/GenBank/DDBJ databases">
        <title>Annotation of Culex pipiens quinquefasciatus.</title>
        <authorList>
            <consortium name="The Broad Institute Genome Sequencing Platform"/>
            <person name="Atkinson P.W."/>
            <person name="Hemingway J."/>
            <person name="Christensen B.M."/>
            <person name="Higgs S."/>
            <person name="Kodira C."/>
            <person name="Hannick L."/>
            <person name="Megy K."/>
            <person name="O'Leary S."/>
            <person name="Pearson M."/>
            <person name="Haas B.J."/>
            <person name="Mauceli E."/>
            <person name="Wortman J.R."/>
            <person name="Lee N.H."/>
            <person name="Guigo R."/>
            <person name="Stanke M."/>
            <person name="Alvarado L."/>
            <person name="Amedeo P."/>
            <person name="Antoine C.H."/>
            <person name="Arensburger P."/>
            <person name="Bidwell S.L."/>
            <person name="Crawford M."/>
            <person name="Camaro F."/>
            <person name="Devon K."/>
            <person name="Engels R."/>
            <person name="Hammond M."/>
            <person name="Howarth C."/>
            <person name="Koehrsen M."/>
            <person name="Lawson D."/>
            <person name="Montgomery P."/>
            <person name="Nene V."/>
            <person name="Nusbaum C."/>
            <person name="Puiu D."/>
            <person name="Romero-Severson J."/>
            <person name="Severson D.W."/>
            <person name="Shumway M."/>
            <person name="Sisk P."/>
            <person name="Stolte C."/>
            <person name="Zeng Q."/>
            <person name="Eisenstadt E."/>
            <person name="Fraser-Liggett C."/>
            <person name="Strausberg R."/>
            <person name="Galagan J."/>
            <person name="Birren B."/>
            <person name="Collins F.H."/>
        </authorList>
    </citation>
    <scope>NUCLEOTIDE SEQUENCE [LARGE SCALE GENOMIC DNA]</scope>
    <source>
        <strain evidence="2">JHB</strain>
    </source>
</reference>
<feature type="compositionally biased region" description="Low complexity" evidence="1">
    <location>
        <begin position="1"/>
        <end position="16"/>
    </location>
</feature>
<name>B0WIK9_CULQU</name>
<dbReference type="Proteomes" id="UP000002320">
    <property type="component" value="Unassembled WGS sequence"/>
</dbReference>
<sequence>MKRSSVKSSPRKSSSSAFQDGLGLSPSTQIGTSTILCSVAAGASYPGTQLATVVRNVFRDHPSTVDICVLYDSPTYSWSWRRFLDDFMGGISTGQNRFVLSRLGRLSGVAIRKFRMFLIYLDVTLQRCSAAYVYAESCANFNPTTGKRKFYALKDSIPSWSDSYTFTRQNPYGQKFRQTQQRFFESGLLEFWVRMFSRLNPPLMLNIDVVTFSDMISLWKLVAAGAAKLSIGTKLAEIVKKSASHANICILYDSASNSWRTFLDDFLGEISSDGRFAVRRLADHGKVRKCEFYIIYLNHRMLNVEFNARVNELRDFGDRFAKFVFLTATGEVDSDEEVTAQYYYSCHVHMLAITNSNNKFCFMTKDFVFLYRNCLSEQFSTI</sequence>
<dbReference type="AlphaFoldDB" id="B0WIK9"/>
<feature type="region of interest" description="Disordered" evidence="1">
    <location>
        <begin position="1"/>
        <end position="20"/>
    </location>
</feature>
<dbReference type="InParanoid" id="B0WIK9"/>
<keyword evidence="4" id="KW-1185">Reference proteome</keyword>
<protein>
    <submittedName>
        <fullName evidence="2 3">Uncharacterized protein</fullName>
    </submittedName>
</protein>
<reference evidence="3" key="2">
    <citation type="submission" date="2021-02" db="UniProtKB">
        <authorList>
            <consortium name="EnsemblMetazoa"/>
        </authorList>
    </citation>
    <scope>IDENTIFICATION</scope>
    <source>
        <strain evidence="3">JHB</strain>
    </source>
</reference>
<dbReference type="KEGG" id="cqu:CpipJ_CPIJ006938"/>
<proteinExistence type="predicted"/>
<organism>
    <name type="scientific">Culex quinquefasciatus</name>
    <name type="common">Southern house mosquito</name>
    <name type="synonym">Culex pungens</name>
    <dbReference type="NCBI Taxonomy" id="7176"/>
    <lineage>
        <taxon>Eukaryota</taxon>
        <taxon>Metazoa</taxon>
        <taxon>Ecdysozoa</taxon>
        <taxon>Arthropoda</taxon>
        <taxon>Hexapoda</taxon>
        <taxon>Insecta</taxon>
        <taxon>Pterygota</taxon>
        <taxon>Neoptera</taxon>
        <taxon>Endopterygota</taxon>
        <taxon>Diptera</taxon>
        <taxon>Nematocera</taxon>
        <taxon>Culicoidea</taxon>
        <taxon>Culicidae</taxon>
        <taxon>Culicinae</taxon>
        <taxon>Culicini</taxon>
        <taxon>Culex</taxon>
        <taxon>Culex</taxon>
    </lineage>
</organism>
<evidence type="ECO:0000313" key="3">
    <source>
        <dbReference type="EnsemblMetazoa" id="CPIJ006938-PA"/>
    </source>
</evidence>
<dbReference type="VEuPathDB" id="VectorBase:CPIJ006938"/>
<evidence type="ECO:0000313" key="4">
    <source>
        <dbReference type="Proteomes" id="UP000002320"/>
    </source>
</evidence>
<gene>
    <name evidence="3" type="primary">6038833</name>
    <name evidence="2" type="ORF">CpipJ_CPIJ006938</name>
</gene>
<accession>B0WIK9</accession>
<dbReference type="EMBL" id="DS231949">
    <property type="protein sequence ID" value="EDS28532.1"/>
    <property type="molecule type" value="Genomic_DNA"/>
</dbReference>
<dbReference type="EnsemblMetazoa" id="CPIJ006938-RA">
    <property type="protein sequence ID" value="CPIJ006938-PA"/>
    <property type="gene ID" value="CPIJ006938"/>
</dbReference>
<evidence type="ECO:0000256" key="1">
    <source>
        <dbReference type="SAM" id="MobiDB-lite"/>
    </source>
</evidence>
<dbReference type="HOGENOM" id="CLU_724134_0_0_1"/>